<dbReference type="InterPro" id="IPR012338">
    <property type="entry name" value="Beta-lactam/transpept-like"/>
</dbReference>
<accession>A0A060SCR7</accession>
<dbReference type="PANTHER" id="PTHR22935:SF95">
    <property type="entry name" value="BETA-LACTAMASE-LIKE 1-RELATED"/>
    <property type="match status" value="1"/>
</dbReference>
<comment type="similarity">
    <text evidence="1">Belongs to the beta-lactamase family.</text>
</comment>
<organism evidence="4 5">
    <name type="scientific">Pycnoporus cinnabarinus</name>
    <name type="common">Cinnabar-red polypore</name>
    <name type="synonym">Trametes cinnabarina</name>
    <dbReference type="NCBI Taxonomy" id="5643"/>
    <lineage>
        <taxon>Eukaryota</taxon>
        <taxon>Fungi</taxon>
        <taxon>Dikarya</taxon>
        <taxon>Basidiomycota</taxon>
        <taxon>Agaricomycotina</taxon>
        <taxon>Agaricomycetes</taxon>
        <taxon>Polyporales</taxon>
        <taxon>Polyporaceae</taxon>
        <taxon>Trametes</taxon>
    </lineage>
</organism>
<evidence type="ECO:0000313" key="4">
    <source>
        <dbReference type="EMBL" id="CDO72016.1"/>
    </source>
</evidence>
<dbReference type="SUPFAM" id="SSF56601">
    <property type="entry name" value="beta-lactamase/transpeptidase-like"/>
    <property type="match status" value="1"/>
</dbReference>
<keyword evidence="5" id="KW-1185">Reference proteome</keyword>
<feature type="chain" id="PRO_5001587063" description="Beta-lactamase-related domain-containing protein" evidence="2">
    <location>
        <begin position="19"/>
        <end position="606"/>
    </location>
</feature>
<dbReference type="PANTHER" id="PTHR22935">
    <property type="entry name" value="PENICILLIN-BINDING PROTEIN"/>
    <property type="match status" value="1"/>
</dbReference>
<dbReference type="Pfam" id="PF00144">
    <property type="entry name" value="Beta-lactamase"/>
    <property type="match status" value="1"/>
</dbReference>
<dbReference type="InterPro" id="IPR001466">
    <property type="entry name" value="Beta-lactam-related"/>
</dbReference>
<feature type="signal peptide" evidence="2">
    <location>
        <begin position="1"/>
        <end position="18"/>
    </location>
</feature>
<feature type="domain" description="Beta-lactamase-related" evidence="3">
    <location>
        <begin position="70"/>
        <end position="458"/>
    </location>
</feature>
<evidence type="ECO:0000256" key="1">
    <source>
        <dbReference type="ARBA" id="ARBA00038473"/>
    </source>
</evidence>
<dbReference type="InterPro" id="IPR051478">
    <property type="entry name" value="Beta-lactamase-like_AB/R"/>
</dbReference>
<dbReference type="HOGENOM" id="CLU_030521_0_0_1"/>
<dbReference type="STRING" id="5643.A0A060SCR7"/>
<dbReference type="Gene3D" id="3.40.710.10">
    <property type="entry name" value="DD-peptidase/beta-lactamase superfamily"/>
    <property type="match status" value="1"/>
</dbReference>
<dbReference type="AlphaFoldDB" id="A0A060SCR7"/>
<dbReference type="EMBL" id="CCBP010000109">
    <property type="protein sequence ID" value="CDO72016.1"/>
    <property type="molecule type" value="Genomic_DNA"/>
</dbReference>
<reference evidence="4" key="1">
    <citation type="submission" date="2014-01" db="EMBL/GenBank/DDBJ databases">
        <title>The genome of the white-rot fungus Pycnoporus cinnabarinus: a basidiomycete model with a versatile arsenal for lignocellulosic biomass breakdown.</title>
        <authorList>
            <person name="Levasseur A."/>
            <person name="Lomascolo A."/>
            <person name="Ruiz-Duenas F.J."/>
            <person name="Uzan E."/>
            <person name="Piumi F."/>
            <person name="Kues U."/>
            <person name="Ram A.F.J."/>
            <person name="Murat C."/>
            <person name="Haon M."/>
            <person name="Benoit I."/>
            <person name="Arfi Y."/>
            <person name="Chevret D."/>
            <person name="Drula E."/>
            <person name="Kwon M.J."/>
            <person name="Gouret P."/>
            <person name="Lesage-Meessen L."/>
            <person name="Lombard V."/>
            <person name="Mariette J."/>
            <person name="Noirot C."/>
            <person name="Park J."/>
            <person name="Patyshakuliyeva A."/>
            <person name="Wieneger R.A.B."/>
            <person name="Wosten H.A.B."/>
            <person name="Martin F."/>
            <person name="Coutinho P.M."/>
            <person name="de Vries R."/>
            <person name="Martinez A.T."/>
            <person name="Klopp C."/>
            <person name="Pontarotti P."/>
            <person name="Henrissat B."/>
            <person name="Record E."/>
        </authorList>
    </citation>
    <scope>NUCLEOTIDE SEQUENCE [LARGE SCALE GENOMIC DNA]</scope>
    <source>
        <strain evidence="4">BRFM137</strain>
    </source>
</reference>
<comment type="caution">
    <text evidence="4">The sequence shown here is derived from an EMBL/GenBank/DDBJ whole genome shotgun (WGS) entry which is preliminary data.</text>
</comment>
<evidence type="ECO:0000313" key="5">
    <source>
        <dbReference type="Proteomes" id="UP000029665"/>
    </source>
</evidence>
<protein>
    <recommendedName>
        <fullName evidence="3">Beta-lactamase-related domain-containing protein</fullName>
    </recommendedName>
</protein>
<evidence type="ECO:0000256" key="2">
    <source>
        <dbReference type="SAM" id="SignalP"/>
    </source>
</evidence>
<dbReference type="OrthoDB" id="428260at2759"/>
<name>A0A060SCR7_PYCCI</name>
<gene>
    <name evidence="4" type="ORF">BN946_scf184943.g51</name>
</gene>
<proteinExistence type="inferred from homology"/>
<sequence length="606" mass="66457">MVLSMSALATAVLSLVAGDWYTGLWSKLPPAPSQPDAERFSCRPFLPSLFEQTPPSAAHPAIRDGVKAIDEFFSSRFAEGDIDSLSVAVVTSAGALYEQNFGTVRANETDGPPTTSDAQYRLASVSKLFTVLEGLVLEQRGALSWDDPVQKHLKDFTYRPDGLSPKNKGLAPEHAPITLLQLASHMSGLGRDWPAGIAKEWPYDATGGGPPPDNGHPYPTHEAMYKAVKKHHLVSPPWSYPSYSNTGMGILGMALSAASRVADGNQSRISFADLMKRDVFEPMGLNGSHFLATAENRHLVVVPSIAQEYVDQDFLDAMNPAGGQFSSLSDLIKVTQMILNPARPDSLITSYSRDKWLRPVHAFEEDDWTEVGLAWEIIKRADSHGRLRKIYWKRASSRSPSAAAAVRHIALRNRTGSRVFFSFFPAVGELVGWHSAVAVQPGTGYGIIVLMSGRYPDAAKLMYHAFALMQPAIDRALEDAARDLYAGSWVDAGKGTEEATTARIAVERGTLYIEEFRLLGVDVLHGSFGAHDRLALRPSGWRDEFRIETGIPYYNGQEHMGCFPYWAGRDSWGVRNNAAVNAIYFAGEGADRELHVPSLDLVLKRA</sequence>
<keyword evidence="2" id="KW-0732">Signal</keyword>
<evidence type="ECO:0000259" key="3">
    <source>
        <dbReference type="Pfam" id="PF00144"/>
    </source>
</evidence>
<dbReference type="OMA" id="ISKLWTM"/>
<dbReference type="Proteomes" id="UP000029665">
    <property type="component" value="Unassembled WGS sequence"/>
</dbReference>